<comment type="caution">
    <text evidence="1">The sequence shown here is derived from an EMBL/GenBank/DDBJ whole genome shotgun (WGS) entry which is preliminary data.</text>
</comment>
<evidence type="ECO:0000313" key="1">
    <source>
        <dbReference type="EMBL" id="KKM88670.1"/>
    </source>
</evidence>
<dbReference type="AlphaFoldDB" id="A0A0F9NIL0"/>
<organism evidence="1">
    <name type="scientific">marine sediment metagenome</name>
    <dbReference type="NCBI Taxonomy" id="412755"/>
    <lineage>
        <taxon>unclassified sequences</taxon>
        <taxon>metagenomes</taxon>
        <taxon>ecological metagenomes</taxon>
    </lineage>
</organism>
<sequence length="35" mass="4139">MTDNELQELLTRLGKERRNEAVRAWLSLVVQAQRN</sequence>
<name>A0A0F9NIL0_9ZZZZ</name>
<protein>
    <submittedName>
        <fullName evidence="1">Uncharacterized protein</fullName>
    </submittedName>
</protein>
<proteinExistence type="predicted"/>
<reference evidence="1" key="1">
    <citation type="journal article" date="2015" name="Nature">
        <title>Complex archaea that bridge the gap between prokaryotes and eukaryotes.</title>
        <authorList>
            <person name="Spang A."/>
            <person name="Saw J.H."/>
            <person name="Jorgensen S.L."/>
            <person name="Zaremba-Niedzwiedzka K."/>
            <person name="Martijn J."/>
            <person name="Lind A.E."/>
            <person name="van Eijk R."/>
            <person name="Schleper C."/>
            <person name="Guy L."/>
            <person name="Ettema T.J."/>
        </authorList>
    </citation>
    <scope>NUCLEOTIDE SEQUENCE</scope>
</reference>
<dbReference type="EMBL" id="LAZR01006927">
    <property type="protein sequence ID" value="KKM88670.1"/>
    <property type="molecule type" value="Genomic_DNA"/>
</dbReference>
<accession>A0A0F9NIL0</accession>
<gene>
    <name evidence="1" type="ORF">LCGC14_1256410</name>
</gene>